<accession>A0A1J1HNP2</accession>
<dbReference type="AlphaFoldDB" id="A0A1J1HNP2"/>
<organism evidence="2 3">
    <name type="scientific">Clunio marinus</name>
    <dbReference type="NCBI Taxonomy" id="568069"/>
    <lineage>
        <taxon>Eukaryota</taxon>
        <taxon>Metazoa</taxon>
        <taxon>Ecdysozoa</taxon>
        <taxon>Arthropoda</taxon>
        <taxon>Hexapoda</taxon>
        <taxon>Insecta</taxon>
        <taxon>Pterygota</taxon>
        <taxon>Neoptera</taxon>
        <taxon>Endopterygota</taxon>
        <taxon>Diptera</taxon>
        <taxon>Nematocera</taxon>
        <taxon>Chironomoidea</taxon>
        <taxon>Chironomidae</taxon>
        <taxon>Clunio</taxon>
    </lineage>
</organism>
<keyword evidence="3" id="KW-1185">Reference proteome</keyword>
<proteinExistence type="predicted"/>
<evidence type="ECO:0000313" key="3">
    <source>
        <dbReference type="Proteomes" id="UP000183832"/>
    </source>
</evidence>
<sequence>MRINTRNSFVILLLMFALLAPGTPYPKESDPSKPSGSVAAVFCRWPQIEVRGKCVCRTEFECGNDYFWDEETRRIYFSR</sequence>
<feature type="signal peptide" evidence="1">
    <location>
        <begin position="1"/>
        <end position="24"/>
    </location>
</feature>
<feature type="chain" id="PRO_5012204629" evidence="1">
    <location>
        <begin position="25"/>
        <end position="79"/>
    </location>
</feature>
<evidence type="ECO:0000313" key="2">
    <source>
        <dbReference type="EMBL" id="CRK89663.1"/>
    </source>
</evidence>
<dbReference type="Proteomes" id="UP000183832">
    <property type="component" value="Unassembled WGS sequence"/>
</dbReference>
<reference evidence="2 3" key="1">
    <citation type="submission" date="2015-04" db="EMBL/GenBank/DDBJ databases">
        <authorList>
            <person name="Syromyatnikov M.Y."/>
            <person name="Popov V.N."/>
        </authorList>
    </citation>
    <scope>NUCLEOTIDE SEQUENCE [LARGE SCALE GENOMIC DNA]</scope>
</reference>
<dbReference type="EMBL" id="CVRI01000014">
    <property type="protein sequence ID" value="CRK89663.1"/>
    <property type="molecule type" value="Genomic_DNA"/>
</dbReference>
<protein>
    <submittedName>
        <fullName evidence="2">CLUMA_CG003489, isoform A</fullName>
    </submittedName>
</protein>
<gene>
    <name evidence="2" type="ORF">CLUMA_CG003489</name>
</gene>
<name>A0A1J1HNP2_9DIPT</name>
<keyword evidence="1" id="KW-0732">Signal</keyword>
<evidence type="ECO:0000256" key="1">
    <source>
        <dbReference type="SAM" id="SignalP"/>
    </source>
</evidence>